<proteinExistence type="predicted"/>
<gene>
    <name evidence="2" type="ORF">G2W53_000981</name>
</gene>
<feature type="region of interest" description="Disordered" evidence="1">
    <location>
        <begin position="62"/>
        <end position="82"/>
    </location>
</feature>
<keyword evidence="3" id="KW-1185">Reference proteome</keyword>
<accession>A0A835CI76</accession>
<sequence length="252" mass="28189">MFLSSIMLDGDGSRAWNEGSNVSNSFKELQFRQQRILYWRAISNNEGLSTLVVDPDTVVSRFSPREDNSGSRPSNEEGFPSDLPTSISSSGLWFEFEYQSRARVCVDEVGKLLPFLQIPLRCLSCAASKFQVAYSKLFGPVALQQFWDRVLANRPHESGYGIAVLPNPAYCEHMGCAVWNSATMPPVGDSTYFEVVLLFLKVPEKGKQASFSLLEGGKLQFPLFWSEPEGLSHVPEDFLTRDELLAVKQMAD</sequence>
<comment type="caution">
    <text evidence="2">The sequence shown here is derived from an EMBL/GenBank/DDBJ whole genome shotgun (WGS) entry which is preliminary data.</text>
</comment>
<dbReference type="AlphaFoldDB" id="A0A835CI76"/>
<evidence type="ECO:0000256" key="1">
    <source>
        <dbReference type="SAM" id="MobiDB-lite"/>
    </source>
</evidence>
<name>A0A835CI76_9FABA</name>
<dbReference type="Proteomes" id="UP000634136">
    <property type="component" value="Unassembled WGS sequence"/>
</dbReference>
<protein>
    <submittedName>
        <fullName evidence="2">Uncharacterized protein</fullName>
    </submittedName>
</protein>
<evidence type="ECO:0000313" key="2">
    <source>
        <dbReference type="EMBL" id="KAF7844076.1"/>
    </source>
</evidence>
<organism evidence="2 3">
    <name type="scientific">Senna tora</name>
    <dbReference type="NCBI Taxonomy" id="362788"/>
    <lineage>
        <taxon>Eukaryota</taxon>
        <taxon>Viridiplantae</taxon>
        <taxon>Streptophyta</taxon>
        <taxon>Embryophyta</taxon>
        <taxon>Tracheophyta</taxon>
        <taxon>Spermatophyta</taxon>
        <taxon>Magnoliopsida</taxon>
        <taxon>eudicotyledons</taxon>
        <taxon>Gunneridae</taxon>
        <taxon>Pentapetalae</taxon>
        <taxon>rosids</taxon>
        <taxon>fabids</taxon>
        <taxon>Fabales</taxon>
        <taxon>Fabaceae</taxon>
        <taxon>Caesalpinioideae</taxon>
        <taxon>Cassia clade</taxon>
        <taxon>Senna</taxon>
    </lineage>
</organism>
<reference evidence="2" key="1">
    <citation type="submission" date="2020-09" db="EMBL/GenBank/DDBJ databases">
        <title>Genome-Enabled Discovery of Anthraquinone Biosynthesis in Senna tora.</title>
        <authorList>
            <person name="Kang S.-H."/>
            <person name="Pandey R.P."/>
            <person name="Lee C.-M."/>
            <person name="Sim J.-S."/>
            <person name="Jeong J.-T."/>
            <person name="Choi B.-S."/>
            <person name="Jung M."/>
            <person name="Ginzburg D."/>
            <person name="Zhao K."/>
            <person name="Won S.Y."/>
            <person name="Oh T.-J."/>
            <person name="Yu Y."/>
            <person name="Kim N.-H."/>
            <person name="Lee O.R."/>
            <person name="Lee T.-H."/>
            <person name="Bashyal P."/>
            <person name="Kim T.-S."/>
            <person name="Lee W.-H."/>
            <person name="Kawkins C."/>
            <person name="Kim C.-K."/>
            <person name="Kim J.S."/>
            <person name="Ahn B.O."/>
            <person name="Rhee S.Y."/>
            <person name="Sohng J.K."/>
        </authorList>
    </citation>
    <scope>NUCLEOTIDE SEQUENCE</scope>
    <source>
        <tissue evidence="2">Leaf</tissue>
    </source>
</reference>
<dbReference type="EMBL" id="JAAIUW010000001">
    <property type="protein sequence ID" value="KAF7844076.1"/>
    <property type="molecule type" value="Genomic_DNA"/>
</dbReference>
<evidence type="ECO:0000313" key="3">
    <source>
        <dbReference type="Proteomes" id="UP000634136"/>
    </source>
</evidence>